<organism evidence="2 3">
    <name type="scientific">Bradyrhizobium sacchari</name>
    <dbReference type="NCBI Taxonomy" id="1399419"/>
    <lineage>
        <taxon>Bacteria</taxon>
        <taxon>Pseudomonadati</taxon>
        <taxon>Pseudomonadota</taxon>
        <taxon>Alphaproteobacteria</taxon>
        <taxon>Hyphomicrobiales</taxon>
        <taxon>Nitrobacteraceae</taxon>
        <taxon>Bradyrhizobium</taxon>
    </lineage>
</organism>
<dbReference type="InterPro" id="IPR054189">
    <property type="entry name" value="DUF6894"/>
</dbReference>
<reference evidence="2 3" key="1">
    <citation type="submission" date="2019-06" db="EMBL/GenBank/DDBJ databases">
        <title>Genomic Encyclopedia of Type Strains, Phase IV (KMG-V): Genome sequencing to study the core and pangenomes of soil and plant-associated prokaryotes.</title>
        <authorList>
            <person name="Whitman W."/>
        </authorList>
    </citation>
    <scope>NUCLEOTIDE SEQUENCE [LARGE SCALE GENOMIC DNA]</scope>
    <source>
        <strain evidence="2 3">BR 10556</strain>
    </source>
</reference>
<gene>
    <name evidence="2" type="ORF">FBZ95_106143</name>
</gene>
<keyword evidence="3" id="KW-1185">Reference proteome</keyword>
<dbReference type="AlphaFoldDB" id="A0A560JMN4"/>
<dbReference type="Pfam" id="PF21834">
    <property type="entry name" value="DUF6894"/>
    <property type="match status" value="1"/>
</dbReference>
<dbReference type="RefSeq" id="WP_080140097.1">
    <property type="nucleotide sequence ID" value="NZ_LWIG01000062.1"/>
</dbReference>
<dbReference type="OrthoDB" id="7863142at2"/>
<evidence type="ECO:0000313" key="2">
    <source>
        <dbReference type="EMBL" id="TWB72428.1"/>
    </source>
</evidence>
<evidence type="ECO:0000259" key="1">
    <source>
        <dbReference type="Pfam" id="PF21834"/>
    </source>
</evidence>
<sequence length="78" mass="8824">MPIFYFDLRDGDAISVDEVGMRLPGLAPARDLAMQVLNSFATQAEGNPQKSYLCEMIIEVRDEKGNVSEVTRRRPTRH</sequence>
<dbReference type="EMBL" id="VITW01000006">
    <property type="protein sequence ID" value="TWB72428.1"/>
    <property type="molecule type" value="Genomic_DNA"/>
</dbReference>
<evidence type="ECO:0000313" key="3">
    <source>
        <dbReference type="Proteomes" id="UP000315914"/>
    </source>
</evidence>
<name>A0A560JMN4_9BRAD</name>
<accession>A0A560JMN4</accession>
<dbReference type="Proteomes" id="UP000315914">
    <property type="component" value="Unassembled WGS sequence"/>
</dbReference>
<protein>
    <recommendedName>
        <fullName evidence="1">DUF6894 domain-containing protein</fullName>
    </recommendedName>
</protein>
<comment type="caution">
    <text evidence="2">The sequence shown here is derived from an EMBL/GenBank/DDBJ whole genome shotgun (WGS) entry which is preliminary data.</text>
</comment>
<proteinExistence type="predicted"/>
<feature type="domain" description="DUF6894" evidence="1">
    <location>
        <begin position="4"/>
        <end position="67"/>
    </location>
</feature>